<evidence type="ECO:0000313" key="3">
    <source>
        <dbReference type="Proteomes" id="UP000054485"/>
    </source>
</evidence>
<reference evidence="2 3" key="1">
    <citation type="submission" date="2014-04" db="EMBL/GenBank/DDBJ databases">
        <authorList>
            <consortium name="DOE Joint Genome Institute"/>
            <person name="Kuo A."/>
            <person name="Ruytinx J."/>
            <person name="Rineau F."/>
            <person name="Colpaert J."/>
            <person name="Kohler A."/>
            <person name="Nagy L.G."/>
            <person name="Floudas D."/>
            <person name="Copeland A."/>
            <person name="Barry K.W."/>
            <person name="Cichocki N."/>
            <person name="Veneault-Fourrey C."/>
            <person name="LaButti K."/>
            <person name="Lindquist E.A."/>
            <person name="Lipzen A."/>
            <person name="Lundell T."/>
            <person name="Morin E."/>
            <person name="Murat C."/>
            <person name="Sun H."/>
            <person name="Tunlid A."/>
            <person name="Henrissat B."/>
            <person name="Grigoriev I.V."/>
            <person name="Hibbett D.S."/>
            <person name="Martin F."/>
            <person name="Nordberg H.P."/>
            <person name="Cantor M.N."/>
            <person name="Hua S.X."/>
        </authorList>
    </citation>
    <scope>NUCLEOTIDE SEQUENCE [LARGE SCALE GENOMIC DNA]</scope>
    <source>
        <strain evidence="2 3">UH-Slu-Lm8-n1</strain>
    </source>
</reference>
<dbReference type="AlphaFoldDB" id="A0A0D0B3X7"/>
<dbReference type="InParanoid" id="A0A0D0B3X7"/>
<keyword evidence="3" id="KW-1185">Reference proteome</keyword>
<feature type="region of interest" description="Disordered" evidence="1">
    <location>
        <begin position="24"/>
        <end position="46"/>
    </location>
</feature>
<dbReference type="Proteomes" id="UP000054485">
    <property type="component" value="Unassembled WGS sequence"/>
</dbReference>
<protein>
    <submittedName>
        <fullName evidence="2">Uncharacterized protein</fullName>
    </submittedName>
</protein>
<accession>A0A0D0B3X7</accession>
<dbReference type="HOGENOM" id="CLU_2741734_0_0_1"/>
<evidence type="ECO:0000256" key="1">
    <source>
        <dbReference type="SAM" id="MobiDB-lite"/>
    </source>
</evidence>
<reference evidence="3" key="2">
    <citation type="submission" date="2015-01" db="EMBL/GenBank/DDBJ databases">
        <title>Evolutionary Origins and Diversification of the Mycorrhizal Mutualists.</title>
        <authorList>
            <consortium name="DOE Joint Genome Institute"/>
            <consortium name="Mycorrhizal Genomics Consortium"/>
            <person name="Kohler A."/>
            <person name="Kuo A."/>
            <person name="Nagy L.G."/>
            <person name="Floudas D."/>
            <person name="Copeland A."/>
            <person name="Barry K.W."/>
            <person name="Cichocki N."/>
            <person name="Veneault-Fourrey C."/>
            <person name="LaButti K."/>
            <person name="Lindquist E.A."/>
            <person name="Lipzen A."/>
            <person name="Lundell T."/>
            <person name="Morin E."/>
            <person name="Murat C."/>
            <person name="Riley R."/>
            <person name="Ohm R."/>
            <person name="Sun H."/>
            <person name="Tunlid A."/>
            <person name="Henrissat B."/>
            <person name="Grigoriev I.V."/>
            <person name="Hibbett D.S."/>
            <person name="Martin F."/>
        </authorList>
    </citation>
    <scope>NUCLEOTIDE SEQUENCE [LARGE SCALE GENOMIC DNA]</scope>
    <source>
        <strain evidence="3">UH-Slu-Lm8-n1</strain>
    </source>
</reference>
<gene>
    <name evidence="2" type="ORF">CY34DRAFT_14979</name>
</gene>
<proteinExistence type="predicted"/>
<feature type="compositionally biased region" description="Low complexity" evidence="1">
    <location>
        <begin position="27"/>
        <end position="36"/>
    </location>
</feature>
<name>A0A0D0B3X7_9AGAM</name>
<organism evidence="2 3">
    <name type="scientific">Suillus luteus UH-Slu-Lm8-n1</name>
    <dbReference type="NCBI Taxonomy" id="930992"/>
    <lineage>
        <taxon>Eukaryota</taxon>
        <taxon>Fungi</taxon>
        <taxon>Dikarya</taxon>
        <taxon>Basidiomycota</taxon>
        <taxon>Agaricomycotina</taxon>
        <taxon>Agaricomycetes</taxon>
        <taxon>Agaricomycetidae</taxon>
        <taxon>Boletales</taxon>
        <taxon>Suillineae</taxon>
        <taxon>Suillaceae</taxon>
        <taxon>Suillus</taxon>
    </lineage>
</organism>
<sequence length="71" mass="7837">MPLDPLYAFSVQTLISMEDETMSDLLTSPSNPFKTPTKPPTTPSTSKEDILYTHMAIAEMNHSIISLPPSQ</sequence>
<dbReference type="EMBL" id="KN835387">
    <property type="protein sequence ID" value="KIK38538.1"/>
    <property type="molecule type" value="Genomic_DNA"/>
</dbReference>
<evidence type="ECO:0000313" key="2">
    <source>
        <dbReference type="EMBL" id="KIK38538.1"/>
    </source>
</evidence>